<accession>A0AAN7SCF5</accession>
<name>A0AAN7SCF5_9COLE</name>
<dbReference type="InterPro" id="IPR050672">
    <property type="entry name" value="FBXO45-Fsn/SPSB_families"/>
</dbReference>
<dbReference type="PANTHER" id="PTHR12245:SF5">
    <property type="entry name" value="SPRY DOMAIN-CONTAINING SOCS BOX PROTEIN 3"/>
    <property type="match status" value="1"/>
</dbReference>
<dbReference type="AlphaFoldDB" id="A0AAN7SCF5"/>
<evidence type="ECO:0000313" key="4">
    <source>
        <dbReference type="Proteomes" id="UP001353858"/>
    </source>
</evidence>
<dbReference type="SUPFAM" id="SSF49899">
    <property type="entry name" value="Concanavalin A-like lectins/glucanases"/>
    <property type="match status" value="1"/>
</dbReference>
<dbReference type="PROSITE" id="PS50188">
    <property type="entry name" value="B302_SPRY"/>
    <property type="match status" value="1"/>
</dbReference>
<dbReference type="InterPro" id="IPR013320">
    <property type="entry name" value="ConA-like_dom_sf"/>
</dbReference>
<dbReference type="SMART" id="SM00449">
    <property type="entry name" value="SPRY"/>
    <property type="match status" value="1"/>
</dbReference>
<evidence type="ECO:0000313" key="3">
    <source>
        <dbReference type="EMBL" id="KAK4874172.1"/>
    </source>
</evidence>
<sequence length="308" mass="35920">MEERFRKNSKSWCLCPHAPSIRKLVDKIHCTCGEERRIYEWNWEDDSCVNVVLSNENRDVLFHPVYSSGTAAVKGRVAFKQNLHHYWEVKILTNLYGTDIMIGVGTSKLVLSNWKLRFSSMLGYDTESWGYSYKGKIQHNRLMCRYGSYFTIGSLVGVHLDMWTGTLQYYLNRRPLGIAFRSLKNYDLYPMVSSTAAQSAMRITCCLSQEPTLQAECLKVITKNPKLLEQLRNMPGIMRMLSAKYFWLIPPPPIEKKKISLELEDECVLSLDTLNKNFKDCKRFRSSLLQPRADPDHISYRRYLRRST</sequence>
<organism evidence="3 4">
    <name type="scientific">Aquatica leii</name>
    <dbReference type="NCBI Taxonomy" id="1421715"/>
    <lineage>
        <taxon>Eukaryota</taxon>
        <taxon>Metazoa</taxon>
        <taxon>Ecdysozoa</taxon>
        <taxon>Arthropoda</taxon>
        <taxon>Hexapoda</taxon>
        <taxon>Insecta</taxon>
        <taxon>Pterygota</taxon>
        <taxon>Neoptera</taxon>
        <taxon>Endopterygota</taxon>
        <taxon>Coleoptera</taxon>
        <taxon>Polyphaga</taxon>
        <taxon>Elateriformia</taxon>
        <taxon>Elateroidea</taxon>
        <taxon>Lampyridae</taxon>
        <taxon>Luciolinae</taxon>
        <taxon>Aquatica</taxon>
    </lineage>
</organism>
<reference evidence="4" key="1">
    <citation type="submission" date="2023-01" db="EMBL/GenBank/DDBJ databases">
        <title>Key to firefly adult light organ development and bioluminescence: homeobox transcription factors regulate luciferase expression and transportation to peroxisome.</title>
        <authorList>
            <person name="Fu X."/>
        </authorList>
    </citation>
    <scope>NUCLEOTIDE SEQUENCE [LARGE SCALE GENOMIC DNA]</scope>
</reference>
<dbReference type="InterPro" id="IPR043136">
    <property type="entry name" value="B30.2/SPRY_sf"/>
</dbReference>
<proteinExistence type="predicted"/>
<dbReference type="Pfam" id="PF00622">
    <property type="entry name" value="SPRY"/>
    <property type="match status" value="1"/>
</dbReference>
<evidence type="ECO:0000256" key="1">
    <source>
        <dbReference type="ARBA" id="ARBA00022786"/>
    </source>
</evidence>
<protein>
    <recommendedName>
        <fullName evidence="2">B30.2/SPRY domain-containing protein</fullName>
    </recommendedName>
</protein>
<dbReference type="InterPro" id="IPR001870">
    <property type="entry name" value="B30.2/SPRY"/>
</dbReference>
<comment type="caution">
    <text evidence="3">The sequence shown here is derived from an EMBL/GenBank/DDBJ whole genome shotgun (WGS) entry which is preliminary data.</text>
</comment>
<dbReference type="GO" id="GO:0019005">
    <property type="term" value="C:SCF ubiquitin ligase complex"/>
    <property type="evidence" value="ECO:0007669"/>
    <property type="project" value="TreeGrafter"/>
</dbReference>
<keyword evidence="1" id="KW-0833">Ubl conjugation pathway</keyword>
<dbReference type="Proteomes" id="UP001353858">
    <property type="component" value="Unassembled WGS sequence"/>
</dbReference>
<dbReference type="PANTHER" id="PTHR12245">
    <property type="entry name" value="SPRY DOMAIN CONTAINING SOCS BOX PROTEIN"/>
    <property type="match status" value="1"/>
</dbReference>
<dbReference type="InterPro" id="IPR003877">
    <property type="entry name" value="SPRY_dom"/>
</dbReference>
<dbReference type="CDD" id="cd12876">
    <property type="entry name" value="SPRY_SOCS3"/>
    <property type="match status" value="1"/>
</dbReference>
<dbReference type="Gene3D" id="2.60.120.920">
    <property type="match status" value="1"/>
</dbReference>
<feature type="domain" description="B30.2/SPRY" evidence="2">
    <location>
        <begin position="7"/>
        <end position="212"/>
    </location>
</feature>
<dbReference type="GO" id="GO:0043161">
    <property type="term" value="P:proteasome-mediated ubiquitin-dependent protein catabolic process"/>
    <property type="evidence" value="ECO:0007669"/>
    <property type="project" value="TreeGrafter"/>
</dbReference>
<gene>
    <name evidence="3" type="ORF">RN001_013532</name>
</gene>
<dbReference type="InterPro" id="IPR035754">
    <property type="entry name" value="SPRY_SPSB3"/>
</dbReference>
<dbReference type="EMBL" id="JARPUR010000006">
    <property type="protein sequence ID" value="KAK4874172.1"/>
    <property type="molecule type" value="Genomic_DNA"/>
</dbReference>
<evidence type="ECO:0000259" key="2">
    <source>
        <dbReference type="PROSITE" id="PS50188"/>
    </source>
</evidence>
<keyword evidence="4" id="KW-1185">Reference proteome</keyword>